<feature type="region of interest" description="Disordered" evidence="1">
    <location>
        <begin position="18"/>
        <end position="41"/>
    </location>
</feature>
<keyword evidence="4" id="KW-1185">Reference proteome</keyword>
<organism evidence="3 4">
    <name type="scientific">Paractinoplanes aksuensis</name>
    <dbReference type="NCBI Taxonomy" id="2939490"/>
    <lineage>
        <taxon>Bacteria</taxon>
        <taxon>Bacillati</taxon>
        <taxon>Actinomycetota</taxon>
        <taxon>Actinomycetes</taxon>
        <taxon>Micromonosporales</taxon>
        <taxon>Micromonosporaceae</taxon>
        <taxon>Paractinoplanes</taxon>
    </lineage>
</organism>
<gene>
    <name evidence="3" type="ORF">M1L60_35125</name>
</gene>
<dbReference type="Gene3D" id="3.40.1350.120">
    <property type="match status" value="1"/>
</dbReference>
<sequence length="141" mass="15829">MENSGAVVLADRGYHVQQNPSRDEIARARLDSGDVGNPGKDPDYLLEGRVFDCYSPVKPGKVVRSIWSEAEEKVEDGQTQRVVVNLEDWRGDLSALKKQFADWPIPGLKEVKAITADGDIVQIDLPPYRPMEEHTWLPRTS</sequence>
<dbReference type="InterPro" id="IPR033806">
    <property type="entry name" value="CDI_toxin_Bp1026b-like"/>
</dbReference>
<accession>A0ABT1E0M6</accession>
<feature type="compositionally biased region" description="Basic and acidic residues" evidence="1">
    <location>
        <begin position="21"/>
        <end position="32"/>
    </location>
</feature>
<dbReference type="CDD" id="cd13442">
    <property type="entry name" value="CDI_toxin_Bp1026b-like"/>
    <property type="match status" value="1"/>
</dbReference>
<evidence type="ECO:0000313" key="3">
    <source>
        <dbReference type="EMBL" id="MCO8275826.1"/>
    </source>
</evidence>
<evidence type="ECO:0000313" key="4">
    <source>
        <dbReference type="Proteomes" id="UP001523369"/>
    </source>
</evidence>
<evidence type="ECO:0000256" key="1">
    <source>
        <dbReference type="SAM" id="MobiDB-lite"/>
    </source>
</evidence>
<dbReference type="Pfam" id="PF18451">
    <property type="entry name" value="CdiA_C"/>
    <property type="match status" value="1"/>
</dbReference>
<dbReference type="InterPro" id="IPR040559">
    <property type="entry name" value="CdiA_C"/>
</dbReference>
<reference evidence="3 4" key="1">
    <citation type="submission" date="2022-06" db="EMBL/GenBank/DDBJ databases">
        <title>New Species of the Genus Actinoplanes, ActinopZanes ferrugineus.</title>
        <authorList>
            <person name="Ding P."/>
        </authorList>
    </citation>
    <scope>NUCLEOTIDE SEQUENCE [LARGE SCALE GENOMIC DNA]</scope>
    <source>
        <strain evidence="3 4">TRM88003</strain>
    </source>
</reference>
<feature type="domain" description="tRNA nuclease CdiA C-terminal" evidence="2">
    <location>
        <begin position="40"/>
        <end position="120"/>
    </location>
</feature>
<evidence type="ECO:0000259" key="2">
    <source>
        <dbReference type="Pfam" id="PF18451"/>
    </source>
</evidence>
<dbReference type="EMBL" id="JAMYJR010000040">
    <property type="protein sequence ID" value="MCO8275826.1"/>
    <property type="molecule type" value="Genomic_DNA"/>
</dbReference>
<protein>
    <recommendedName>
        <fullName evidence="2">tRNA nuclease CdiA C-terminal domain-containing protein</fullName>
    </recommendedName>
</protein>
<comment type="caution">
    <text evidence="3">The sequence shown here is derived from an EMBL/GenBank/DDBJ whole genome shotgun (WGS) entry which is preliminary data.</text>
</comment>
<dbReference type="Proteomes" id="UP001523369">
    <property type="component" value="Unassembled WGS sequence"/>
</dbReference>
<name>A0ABT1E0M6_9ACTN</name>
<proteinExistence type="predicted"/>